<accession>A0A7S2DQZ1</accession>
<sequence length="369" mass="40357">MPPPPRRVARRAAARTQACACLGCFAFLCQAFAFVNFYYRSSPTTSATAVPLPTARPSPPPPPPSPVPKTSKISAAEPHDAKPLSSSVIPRLVHQSWRDGGFPKDLFNWRWQKGLLDLNPGWQLMTWTDASSRELIAKEYPWFLPTYDAYPAYIQRCDAARYFILHHHGGVYADLDIECSKPFAPVLEGHRAVFSYKQGTNMSRGLVNALFASEPRHPLWSTVFNLLKARGAAGASASTHVDVVRSTGPGLLREAVLELQSKGQLDAMGVHLLESSVWHPIMPEQKRGRDLSALTAAAIAASHCYHHFVSSWMTHDKERHQSTDKQRGASLSAGGSAASGSHRTSQNGTTVPLGQGTFVSARSNRSPLL</sequence>
<feature type="compositionally biased region" description="Polar residues" evidence="2">
    <location>
        <begin position="342"/>
        <end position="369"/>
    </location>
</feature>
<evidence type="ECO:0000313" key="3">
    <source>
        <dbReference type="EMBL" id="CAD9461647.1"/>
    </source>
</evidence>
<feature type="compositionally biased region" description="Pro residues" evidence="2">
    <location>
        <begin position="54"/>
        <end position="67"/>
    </location>
</feature>
<evidence type="ECO:0000256" key="1">
    <source>
        <dbReference type="ARBA" id="ARBA00022679"/>
    </source>
</evidence>
<dbReference type="InterPro" id="IPR007577">
    <property type="entry name" value="GlycoTrfase_DXD_sugar-bd_CS"/>
</dbReference>
<feature type="region of interest" description="Disordered" evidence="2">
    <location>
        <begin position="316"/>
        <end position="369"/>
    </location>
</feature>
<dbReference type="SUPFAM" id="SSF53448">
    <property type="entry name" value="Nucleotide-diphospho-sugar transferases"/>
    <property type="match status" value="1"/>
</dbReference>
<dbReference type="EMBL" id="HBGU01036148">
    <property type="protein sequence ID" value="CAD9461647.1"/>
    <property type="molecule type" value="Transcribed_RNA"/>
</dbReference>
<dbReference type="Pfam" id="PF04488">
    <property type="entry name" value="Gly_transf_sug"/>
    <property type="match status" value="1"/>
</dbReference>
<dbReference type="GO" id="GO:0051999">
    <property type="term" value="P:mannosyl-inositol phosphorylceramide biosynthetic process"/>
    <property type="evidence" value="ECO:0007669"/>
    <property type="project" value="TreeGrafter"/>
</dbReference>
<feature type="compositionally biased region" description="Basic and acidic residues" evidence="2">
    <location>
        <begin position="316"/>
        <end position="327"/>
    </location>
</feature>
<proteinExistence type="predicted"/>
<protein>
    <recommendedName>
        <fullName evidence="4">Alpha 1,4-glycosyltransferase domain-containing protein</fullName>
    </recommendedName>
</protein>
<dbReference type="PANTHER" id="PTHR32385:SF15">
    <property type="entry name" value="INOSITOL PHOSPHOCERAMIDE MANNOSYLTRANSFERASE 1"/>
    <property type="match status" value="1"/>
</dbReference>
<name>A0A7S2DQZ1_9EUKA</name>
<dbReference type="PANTHER" id="PTHR32385">
    <property type="entry name" value="MANNOSYL PHOSPHORYLINOSITOL CERAMIDE SYNTHASE"/>
    <property type="match status" value="1"/>
</dbReference>
<dbReference type="InterPro" id="IPR029044">
    <property type="entry name" value="Nucleotide-diphossugar_trans"/>
</dbReference>
<dbReference type="AlphaFoldDB" id="A0A7S2DQZ1"/>
<evidence type="ECO:0000256" key="2">
    <source>
        <dbReference type="SAM" id="MobiDB-lite"/>
    </source>
</evidence>
<dbReference type="GO" id="GO:0016020">
    <property type="term" value="C:membrane"/>
    <property type="evidence" value="ECO:0007669"/>
    <property type="project" value="GOC"/>
</dbReference>
<gene>
    <name evidence="3" type="ORF">CBRE1094_LOCUS19833</name>
</gene>
<evidence type="ECO:0008006" key="4">
    <source>
        <dbReference type="Google" id="ProtNLM"/>
    </source>
</evidence>
<feature type="region of interest" description="Disordered" evidence="2">
    <location>
        <begin position="49"/>
        <end position="83"/>
    </location>
</feature>
<keyword evidence="1" id="KW-0808">Transferase</keyword>
<reference evidence="3" key="1">
    <citation type="submission" date="2021-01" db="EMBL/GenBank/DDBJ databases">
        <authorList>
            <person name="Corre E."/>
            <person name="Pelletier E."/>
            <person name="Niang G."/>
            <person name="Scheremetjew M."/>
            <person name="Finn R."/>
            <person name="Kale V."/>
            <person name="Holt S."/>
            <person name="Cochrane G."/>
            <person name="Meng A."/>
            <person name="Brown T."/>
            <person name="Cohen L."/>
        </authorList>
    </citation>
    <scope>NUCLEOTIDE SEQUENCE</scope>
    <source>
        <strain evidence="3">UTEX LB 985</strain>
    </source>
</reference>
<dbReference type="Gene3D" id="3.90.550.20">
    <property type="match status" value="1"/>
</dbReference>
<dbReference type="GO" id="GO:0000030">
    <property type="term" value="F:mannosyltransferase activity"/>
    <property type="evidence" value="ECO:0007669"/>
    <property type="project" value="TreeGrafter"/>
</dbReference>
<dbReference type="InterPro" id="IPR051706">
    <property type="entry name" value="Glycosyltransferase_domain"/>
</dbReference>
<organism evidence="3">
    <name type="scientific">Haptolina brevifila</name>
    <dbReference type="NCBI Taxonomy" id="156173"/>
    <lineage>
        <taxon>Eukaryota</taxon>
        <taxon>Haptista</taxon>
        <taxon>Haptophyta</taxon>
        <taxon>Prymnesiophyceae</taxon>
        <taxon>Prymnesiales</taxon>
        <taxon>Prymnesiaceae</taxon>
        <taxon>Haptolina</taxon>
    </lineage>
</organism>
<feature type="compositionally biased region" description="Low complexity" evidence="2">
    <location>
        <begin position="328"/>
        <end position="341"/>
    </location>
</feature>